<organism evidence="1 2">
    <name type="scientific">Caerostris extrusa</name>
    <name type="common">Bark spider</name>
    <name type="synonym">Caerostris bankana</name>
    <dbReference type="NCBI Taxonomy" id="172846"/>
    <lineage>
        <taxon>Eukaryota</taxon>
        <taxon>Metazoa</taxon>
        <taxon>Ecdysozoa</taxon>
        <taxon>Arthropoda</taxon>
        <taxon>Chelicerata</taxon>
        <taxon>Arachnida</taxon>
        <taxon>Araneae</taxon>
        <taxon>Araneomorphae</taxon>
        <taxon>Entelegynae</taxon>
        <taxon>Araneoidea</taxon>
        <taxon>Araneidae</taxon>
        <taxon>Caerostris</taxon>
    </lineage>
</organism>
<evidence type="ECO:0000313" key="2">
    <source>
        <dbReference type="Proteomes" id="UP001054945"/>
    </source>
</evidence>
<accession>A0AAV4QXT2</accession>
<gene>
    <name evidence="1" type="ORF">CEXT_722741</name>
</gene>
<name>A0AAV4QXT2_CAEEX</name>
<proteinExistence type="predicted"/>
<reference evidence="1 2" key="1">
    <citation type="submission" date="2021-06" db="EMBL/GenBank/DDBJ databases">
        <title>Caerostris extrusa draft genome.</title>
        <authorList>
            <person name="Kono N."/>
            <person name="Arakawa K."/>
        </authorList>
    </citation>
    <scope>NUCLEOTIDE SEQUENCE [LARGE SCALE GENOMIC DNA]</scope>
</reference>
<keyword evidence="2" id="KW-1185">Reference proteome</keyword>
<dbReference type="AlphaFoldDB" id="A0AAV4QXT2"/>
<comment type="caution">
    <text evidence="1">The sequence shown here is derived from an EMBL/GenBank/DDBJ whole genome shotgun (WGS) entry which is preliminary data.</text>
</comment>
<protein>
    <submittedName>
        <fullName evidence="1">Uncharacterized protein</fullName>
    </submittedName>
</protein>
<dbReference type="EMBL" id="BPLR01006894">
    <property type="protein sequence ID" value="GIY13134.1"/>
    <property type="molecule type" value="Genomic_DNA"/>
</dbReference>
<dbReference type="Proteomes" id="UP001054945">
    <property type="component" value="Unassembled WGS sequence"/>
</dbReference>
<sequence length="123" mass="14621">MSQDERLGASSDMNRISRVHWTMPLLMRWIPDPRFSSTHDFEGSRSLLLLLLLSSSFIEECAFIPCKIARWQSRYLGFLKHVERREADFSQMLIFIIEELINRAENLICLKECKCIRLRDMRI</sequence>
<evidence type="ECO:0000313" key="1">
    <source>
        <dbReference type="EMBL" id="GIY13134.1"/>
    </source>
</evidence>